<keyword evidence="2" id="KW-1185">Reference proteome</keyword>
<gene>
    <name evidence="1" type="ORF">SAMN05443638_13423</name>
</gene>
<dbReference type="EMBL" id="FQVM01000034">
    <property type="protein sequence ID" value="SHF11259.1"/>
    <property type="molecule type" value="Genomic_DNA"/>
</dbReference>
<dbReference type="RefSeq" id="WP_072897556.1">
    <property type="nucleotide sequence ID" value="NZ_FQVM01000034.1"/>
</dbReference>
<sequence>MEKYYSNNSLIKKMLFKILMVNTVFDSEDEDYVTLATCRNEEGKIETISIDDFYIEGDVDILEGALLEIEVIEGGDYIGHIFKS</sequence>
<evidence type="ECO:0000313" key="2">
    <source>
        <dbReference type="Proteomes" id="UP000184035"/>
    </source>
</evidence>
<protein>
    <submittedName>
        <fullName evidence="1">Uncharacterized protein</fullName>
    </submittedName>
</protein>
<dbReference type="AlphaFoldDB" id="A0A1M4YZL9"/>
<proteinExistence type="predicted"/>
<dbReference type="STRING" id="1533.SAMN05443638_13423"/>
<evidence type="ECO:0000313" key="1">
    <source>
        <dbReference type="EMBL" id="SHF11259.1"/>
    </source>
</evidence>
<accession>A0A1M4YZL9</accession>
<reference evidence="1 2" key="1">
    <citation type="submission" date="2016-11" db="EMBL/GenBank/DDBJ databases">
        <authorList>
            <person name="Jaros S."/>
            <person name="Januszkiewicz K."/>
            <person name="Wedrychowicz H."/>
        </authorList>
    </citation>
    <scope>NUCLEOTIDE SEQUENCE [LARGE SCALE GENOMIC DNA]</scope>
    <source>
        <strain evidence="1 2">DSM 2631</strain>
    </source>
</reference>
<name>A0A1M4YZL9_9CLOT</name>
<dbReference type="Proteomes" id="UP000184035">
    <property type="component" value="Unassembled WGS sequence"/>
</dbReference>
<organism evidence="1 2">
    <name type="scientific">Clostridium fallax</name>
    <dbReference type="NCBI Taxonomy" id="1533"/>
    <lineage>
        <taxon>Bacteria</taxon>
        <taxon>Bacillati</taxon>
        <taxon>Bacillota</taxon>
        <taxon>Clostridia</taxon>
        <taxon>Eubacteriales</taxon>
        <taxon>Clostridiaceae</taxon>
        <taxon>Clostridium</taxon>
    </lineage>
</organism>